<dbReference type="InterPro" id="IPR006667">
    <property type="entry name" value="SLC41_membr_dom"/>
</dbReference>
<evidence type="ECO:0000256" key="7">
    <source>
        <dbReference type="ARBA" id="ARBA00023065"/>
    </source>
</evidence>
<dbReference type="PANTHER" id="PTHR16228:SF7">
    <property type="entry name" value="SLC41A_MGTE INTEGRAL MEMBRANE DOMAIN-CONTAINING PROTEIN"/>
    <property type="match status" value="1"/>
</dbReference>
<evidence type="ECO:0000256" key="5">
    <source>
        <dbReference type="ARBA" id="ARBA00022842"/>
    </source>
</evidence>
<name>A0AA85ITT3_TRIRE</name>
<evidence type="ECO:0000256" key="1">
    <source>
        <dbReference type="ARBA" id="ARBA00004141"/>
    </source>
</evidence>
<evidence type="ECO:0000256" key="4">
    <source>
        <dbReference type="ARBA" id="ARBA00022692"/>
    </source>
</evidence>
<organism evidence="12 13">
    <name type="scientific">Trichobilharzia regenti</name>
    <name type="common">Nasal bird schistosome</name>
    <dbReference type="NCBI Taxonomy" id="157069"/>
    <lineage>
        <taxon>Eukaryota</taxon>
        <taxon>Metazoa</taxon>
        <taxon>Spiralia</taxon>
        <taxon>Lophotrochozoa</taxon>
        <taxon>Platyhelminthes</taxon>
        <taxon>Trematoda</taxon>
        <taxon>Digenea</taxon>
        <taxon>Strigeidida</taxon>
        <taxon>Schistosomatoidea</taxon>
        <taxon>Schistosomatidae</taxon>
        <taxon>Trichobilharzia</taxon>
    </lineage>
</organism>
<dbReference type="InterPro" id="IPR045349">
    <property type="entry name" value="SLC41A1-3"/>
</dbReference>
<feature type="transmembrane region" description="Helical" evidence="10">
    <location>
        <begin position="280"/>
        <end position="300"/>
    </location>
</feature>
<feature type="transmembrane region" description="Helical" evidence="10">
    <location>
        <begin position="250"/>
        <end position="268"/>
    </location>
</feature>
<dbReference type="AlphaFoldDB" id="A0AA85ITT3"/>
<keyword evidence="4 10" id="KW-0812">Transmembrane</keyword>
<dbReference type="WBParaSite" id="TREG1_104780.3">
    <property type="protein sequence ID" value="TREG1_104780.3"/>
    <property type="gene ID" value="TREG1_104780"/>
</dbReference>
<reference evidence="13" key="2">
    <citation type="submission" date="2023-11" db="UniProtKB">
        <authorList>
            <consortium name="WormBaseParasite"/>
        </authorList>
    </citation>
    <scope>IDENTIFICATION</scope>
</reference>
<feature type="transmembrane region" description="Helical" evidence="10">
    <location>
        <begin position="14"/>
        <end position="32"/>
    </location>
</feature>
<keyword evidence="7" id="KW-0406">Ion transport</keyword>
<keyword evidence="12" id="KW-1185">Reference proteome</keyword>
<feature type="transmembrane region" description="Helical" evidence="10">
    <location>
        <begin position="142"/>
        <end position="172"/>
    </location>
</feature>
<keyword evidence="6 10" id="KW-1133">Transmembrane helix</keyword>
<evidence type="ECO:0000259" key="11">
    <source>
        <dbReference type="Pfam" id="PF01769"/>
    </source>
</evidence>
<feature type="transmembrane region" description="Helical" evidence="10">
    <location>
        <begin position="116"/>
        <end position="135"/>
    </location>
</feature>
<comment type="similarity">
    <text evidence="2">Belongs to the SLC41A transporter family.</text>
</comment>
<dbReference type="PANTHER" id="PTHR16228">
    <property type="entry name" value="DIVALENT CATION TRANSPORTER SOLUTE CARRIER FAMILY 41"/>
    <property type="match status" value="1"/>
</dbReference>
<sequence>MSSSRHISYVAREIFPACLLAGVGMVVAGCYVDMLKSSSIFNSSEANIFEIIPPVLGLKGNLEVALSSRLATVVHFRRKFSEISSWLFTTTLAFILVKFSIVLCVFLQILAVLASIAIPVVITTVHISTSLISYSSINIAHLICISSVTCVCASCLISVLVYAIVCACVFFGANPDNIAPPAAAALGDLATVLIMSRVNGYFMKYPTFTFIAAICITCIVLFLSIAYLLYHSNMHISPEFSNLVITSTTFKETIVPLILAIIMSSISGNISSRFLADLPVVARLQVPINGVGGIFAAMLISRMTTRLHSITCSKKFSLKQSVFASPTSSPSPSSTTPTTTATTTNTCVMFEKSRRHVPSEEVSSSGVSDPPSSSSSSASSLSSLMSAGTMKSCRKLREIYTDVSQVSKLIKLLCVPLHFILTLISVIIARHLNPQENEISYLQFSILIPYISAGFIQICILLKFAKWIVLKLWKKFSLAKQFDSNINATNTPISLASLDFSAIAMTTGLGDLIGTALFVLFLCISKRLTNS</sequence>
<dbReference type="Gene3D" id="1.10.357.20">
    <property type="entry name" value="SLC41 divalent cation transporters, integral membrane domain"/>
    <property type="match status" value="1"/>
</dbReference>
<comment type="subcellular location">
    <subcellularLocation>
        <location evidence="1">Membrane</location>
        <topology evidence="1">Multi-pass membrane protein</topology>
    </subcellularLocation>
</comment>
<proteinExistence type="inferred from homology"/>
<feature type="region of interest" description="Disordered" evidence="9">
    <location>
        <begin position="324"/>
        <end position="381"/>
    </location>
</feature>
<evidence type="ECO:0000313" key="12">
    <source>
        <dbReference type="Proteomes" id="UP000050795"/>
    </source>
</evidence>
<evidence type="ECO:0000256" key="2">
    <source>
        <dbReference type="ARBA" id="ARBA00009749"/>
    </source>
</evidence>
<dbReference type="SUPFAM" id="SSF161093">
    <property type="entry name" value="MgtE membrane domain-like"/>
    <property type="match status" value="1"/>
</dbReference>
<accession>A0AA85ITT3</accession>
<dbReference type="Pfam" id="PF01769">
    <property type="entry name" value="MgtE"/>
    <property type="match status" value="1"/>
</dbReference>
<dbReference type="GO" id="GO:0005886">
    <property type="term" value="C:plasma membrane"/>
    <property type="evidence" value="ECO:0007669"/>
    <property type="project" value="TreeGrafter"/>
</dbReference>
<evidence type="ECO:0000256" key="9">
    <source>
        <dbReference type="SAM" id="MobiDB-lite"/>
    </source>
</evidence>
<dbReference type="InterPro" id="IPR036739">
    <property type="entry name" value="SLC41_membr_dom_sf"/>
</dbReference>
<keyword evidence="5" id="KW-0460">Magnesium</keyword>
<feature type="domain" description="SLC41A/MgtE integral membrane" evidence="11">
    <location>
        <begin position="52"/>
        <end position="195"/>
    </location>
</feature>
<feature type="transmembrane region" description="Helical" evidence="10">
    <location>
        <begin position="409"/>
        <end position="429"/>
    </location>
</feature>
<reference evidence="12" key="1">
    <citation type="submission" date="2022-06" db="EMBL/GenBank/DDBJ databases">
        <authorList>
            <person name="Berger JAMES D."/>
            <person name="Berger JAMES D."/>
        </authorList>
    </citation>
    <scope>NUCLEOTIDE SEQUENCE [LARGE SCALE GENOMIC DNA]</scope>
</reference>
<feature type="transmembrane region" description="Helical" evidence="10">
    <location>
        <begin position="441"/>
        <end position="465"/>
    </location>
</feature>
<dbReference type="Proteomes" id="UP000050795">
    <property type="component" value="Unassembled WGS sequence"/>
</dbReference>
<dbReference type="GO" id="GO:0008324">
    <property type="term" value="F:monoatomic cation transmembrane transporter activity"/>
    <property type="evidence" value="ECO:0007669"/>
    <property type="project" value="InterPro"/>
</dbReference>
<keyword evidence="3" id="KW-0813">Transport</keyword>
<evidence type="ECO:0000256" key="6">
    <source>
        <dbReference type="ARBA" id="ARBA00022989"/>
    </source>
</evidence>
<feature type="compositionally biased region" description="Low complexity" evidence="9">
    <location>
        <begin position="324"/>
        <end position="344"/>
    </location>
</feature>
<dbReference type="PROSITE" id="PS51257">
    <property type="entry name" value="PROKAR_LIPOPROTEIN"/>
    <property type="match status" value="1"/>
</dbReference>
<feature type="transmembrane region" description="Helical" evidence="10">
    <location>
        <begin position="208"/>
        <end position="230"/>
    </location>
</feature>
<evidence type="ECO:0000256" key="3">
    <source>
        <dbReference type="ARBA" id="ARBA00022448"/>
    </source>
</evidence>
<keyword evidence="8 10" id="KW-0472">Membrane</keyword>
<evidence type="ECO:0000313" key="13">
    <source>
        <dbReference type="WBParaSite" id="TREG1_104780.3"/>
    </source>
</evidence>
<evidence type="ECO:0000256" key="8">
    <source>
        <dbReference type="ARBA" id="ARBA00023136"/>
    </source>
</evidence>
<feature type="compositionally biased region" description="Low complexity" evidence="9">
    <location>
        <begin position="360"/>
        <end position="381"/>
    </location>
</feature>
<feature type="transmembrane region" description="Helical" evidence="10">
    <location>
        <begin position="86"/>
        <end position="110"/>
    </location>
</feature>
<feature type="transmembrane region" description="Helical" evidence="10">
    <location>
        <begin position="500"/>
        <end position="524"/>
    </location>
</feature>
<evidence type="ECO:0000256" key="10">
    <source>
        <dbReference type="SAM" id="Phobius"/>
    </source>
</evidence>
<protein>
    <recommendedName>
        <fullName evidence="11">SLC41A/MgtE integral membrane domain-containing protein</fullName>
    </recommendedName>
</protein>